<keyword evidence="4 6" id="KW-1133">Transmembrane helix</keyword>
<feature type="transmembrane region" description="Helical" evidence="6">
    <location>
        <begin position="159"/>
        <end position="188"/>
    </location>
</feature>
<evidence type="ECO:0000256" key="2">
    <source>
        <dbReference type="ARBA" id="ARBA00009142"/>
    </source>
</evidence>
<evidence type="ECO:0000313" key="7">
    <source>
        <dbReference type="EMBL" id="WLV23891.1"/>
    </source>
</evidence>
<protein>
    <recommendedName>
        <fullName evidence="6">Probable membrane transporter protein</fullName>
    </recommendedName>
</protein>
<organism evidence="7 8">
    <name type="scientific">Aciduricibacillus chroicocephali</name>
    <dbReference type="NCBI Taxonomy" id="3054939"/>
    <lineage>
        <taxon>Bacteria</taxon>
        <taxon>Bacillati</taxon>
        <taxon>Bacillota</taxon>
        <taxon>Bacilli</taxon>
        <taxon>Bacillales</taxon>
        <taxon>Bacillaceae</taxon>
        <taxon>Aciduricibacillus</taxon>
    </lineage>
</organism>
<evidence type="ECO:0000256" key="6">
    <source>
        <dbReference type="RuleBase" id="RU363041"/>
    </source>
</evidence>
<comment type="subcellular location">
    <subcellularLocation>
        <location evidence="6">Cell membrane</location>
        <topology evidence="6">Multi-pass membrane protein</topology>
    </subcellularLocation>
    <subcellularLocation>
        <location evidence="1">Membrane</location>
        <topology evidence="1">Multi-pass membrane protein</topology>
    </subcellularLocation>
</comment>
<dbReference type="PANTHER" id="PTHR43701:SF2">
    <property type="entry name" value="MEMBRANE TRANSPORTER PROTEIN YJNA-RELATED"/>
    <property type="match status" value="1"/>
</dbReference>
<feature type="transmembrane region" description="Helical" evidence="6">
    <location>
        <begin position="224"/>
        <end position="245"/>
    </location>
</feature>
<evidence type="ECO:0000256" key="1">
    <source>
        <dbReference type="ARBA" id="ARBA00004141"/>
    </source>
</evidence>
<reference evidence="7" key="1">
    <citation type="submission" date="2023-06" db="EMBL/GenBank/DDBJ databases">
        <title>A Treasure from Seagulls: Isolation and Description of Aciduricobacillus qingdaonensis gen. nov., sp. nov., a Rare Obligately Uric Acid-utilizing Member in the Family Bacillaceae.</title>
        <authorList>
            <person name="Liu W."/>
            <person name="Wang B."/>
        </authorList>
    </citation>
    <scope>NUCLEOTIDE SEQUENCE</scope>
    <source>
        <strain evidence="7">44XB</strain>
    </source>
</reference>
<proteinExistence type="inferred from homology"/>
<feature type="transmembrane region" description="Helical" evidence="6">
    <location>
        <begin position="47"/>
        <end position="67"/>
    </location>
</feature>
<sequence length="272" mass="29496">MVYIICIVTAIATSFAGALLGLGGGVLFVPIMLLFTNFLTGFEWVNPQSIVGVSLIAMIFTTITSTISNSRNGLVDFRLGFYLISGSVPGGIFGSWLSRYIQMENFPLYFGVLLLLISLLFLIEMKSGEEKIDHGKGILRILVVNGTEYRYRISWLKPFFIAFFVGTLSGLFGIGGGSMIVPSLILLFGVPAHIAIATSLFMIIFSSGVGAITHIALGHIPWHYTLYVVPGAIIGGWLGAHVNQILNGKTLIRSLQICLVLIGLYLIVDSML</sequence>
<dbReference type="EMBL" id="CP129113">
    <property type="protein sequence ID" value="WLV23891.1"/>
    <property type="molecule type" value="Genomic_DNA"/>
</dbReference>
<dbReference type="Proteomes" id="UP001180087">
    <property type="component" value="Chromosome"/>
</dbReference>
<dbReference type="InterPro" id="IPR002781">
    <property type="entry name" value="TM_pro_TauE-like"/>
</dbReference>
<feature type="transmembrane region" description="Helical" evidence="6">
    <location>
        <begin position="7"/>
        <end position="35"/>
    </location>
</feature>
<evidence type="ECO:0000256" key="3">
    <source>
        <dbReference type="ARBA" id="ARBA00022692"/>
    </source>
</evidence>
<dbReference type="Pfam" id="PF01925">
    <property type="entry name" value="TauE"/>
    <property type="match status" value="1"/>
</dbReference>
<evidence type="ECO:0000256" key="4">
    <source>
        <dbReference type="ARBA" id="ARBA00022989"/>
    </source>
</evidence>
<evidence type="ECO:0000256" key="5">
    <source>
        <dbReference type="ARBA" id="ARBA00023136"/>
    </source>
</evidence>
<keyword evidence="5 6" id="KW-0472">Membrane</keyword>
<dbReference type="InterPro" id="IPR051598">
    <property type="entry name" value="TSUP/Inactive_protease-like"/>
</dbReference>
<feature type="transmembrane region" description="Helical" evidence="6">
    <location>
        <begin position="251"/>
        <end position="268"/>
    </location>
</feature>
<feature type="transmembrane region" description="Helical" evidence="6">
    <location>
        <begin position="106"/>
        <end position="123"/>
    </location>
</feature>
<accession>A0ABY9KSZ9</accession>
<feature type="transmembrane region" description="Helical" evidence="6">
    <location>
        <begin position="194"/>
        <end position="217"/>
    </location>
</feature>
<keyword evidence="8" id="KW-1185">Reference proteome</keyword>
<gene>
    <name evidence="7" type="ORF">QR721_09620</name>
</gene>
<keyword evidence="6" id="KW-1003">Cell membrane</keyword>
<name>A0ABY9KSZ9_9BACI</name>
<dbReference type="RefSeq" id="WP_348026364.1">
    <property type="nucleotide sequence ID" value="NZ_CP129113.1"/>
</dbReference>
<evidence type="ECO:0000313" key="8">
    <source>
        <dbReference type="Proteomes" id="UP001180087"/>
    </source>
</evidence>
<comment type="similarity">
    <text evidence="2 6">Belongs to the 4-toluene sulfonate uptake permease (TSUP) (TC 2.A.102) family.</text>
</comment>
<feature type="transmembrane region" description="Helical" evidence="6">
    <location>
        <begin position="79"/>
        <end position="100"/>
    </location>
</feature>
<keyword evidence="3 6" id="KW-0812">Transmembrane</keyword>
<dbReference type="PANTHER" id="PTHR43701">
    <property type="entry name" value="MEMBRANE TRANSPORTER PROTEIN MJ0441-RELATED"/>
    <property type="match status" value="1"/>
</dbReference>